<reference evidence="1" key="1">
    <citation type="submission" date="2021-06" db="EMBL/GenBank/DDBJ databases">
        <authorList>
            <person name="Kallberg Y."/>
            <person name="Tangrot J."/>
            <person name="Rosling A."/>
        </authorList>
    </citation>
    <scope>NUCLEOTIDE SEQUENCE</scope>
    <source>
        <strain evidence="1">MT106</strain>
    </source>
</reference>
<evidence type="ECO:0000313" key="2">
    <source>
        <dbReference type="Proteomes" id="UP000789831"/>
    </source>
</evidence>
<dbReference type="EMBL" id="CAJVPL010001419">
    <property type="protein sequence ID" value="CAG8570315.1"/>
    <property type="molecule type" value="Genomic_DNA"/>
</dbReference>
<dbReference type="AlphaFoldDB" id="A0A9N9BP15"/>
<accession>A0A9N9BP15</accession>
<comment type="caution">
    <text evidence="1">The sequence shown here is derived from an EMBL/GenBank/DDBJ whole genome shotgun (WGS) entry which is preliminary data.</text>
</comment>
<proteinExistence type="predicted"/>
<sequence length="129" mass="14474">MFVSNRDVKSPVRFWNRKVCELDELNCSPKSVPDLVQELSSELRSRTGSSECGPVLIDARGDEKTAKGPGSWFLGTNRLKSDPRLSPDLVHADYLTSLVSKFQQPLAIAFMIRSYVALKKPFVSDENQK</sequence>
<dbReference type="Proteomes" id="UP000789831">
    <property type="component" value="Unassembled WGS sequence"/>
</dbReference>
<organism evidence="1 2">
    <name type="scientific">Ambispora gerdemannii</name>
    <dbReference type="NCBI Taxonomy" id="144530"/>
    <lineage>
        <taxon>Eukaryota</taxon>
        <taxon>Fungi</taxon>
        <taxon>Fungi incertae sedis</taxon>
        <taxon>Mucoromycota</taxon>
        <taxon>Glomeromycotina</taxon>
        <taxon>Glomeromycetes</taxon>
        <taxon>Archaeosporales</taxon>
        <taxon>Ambisporaceae</taxon>
        <taxon>Ambispora</taxon>
    </lineage>
</organism>
<gene>
    <name evidence="1" type="ORF">AGERDE_LOCUS7605</name>
</gene>
<protein>
    <submittedName>
        <fullName evidence="1">9053_t:CDS:1</fullName>
    </submittedName>
</protein>
<keyword evidence="2" id="KW-1185">Reference proteome</keyword>
<evidence type="ECO:0000313" key="1">
    <source>
        <dbReference type="EMBL" id="CAG8570315.1"/>
    </source>
</evidence>
<name>A0A9N9BP15_9GLOM</name>